<protein>
    <recommendedName>
        <fullName evidence="9">Molybdopterin-synthase adenylyltransferase</fullName>
        <ecNumber evidence="8">2.7.7.80</ecNumber>
    </recommendedName>
    <alternativeName>
        <fullName evidence="12">MoaD protein adenylase</fullName>
    </alternativeName>
    <alternativeName>
        <fullName evidence="10">Molybdopterin-converting factor subunit 1 adenylase</fullName>
    </alternativeName>
    <alternativeName>
        <fullName evidence="11">Sulfur carrier protein MoaD adenylyltransferase</fullName>
    </alternativeName>
</protein>
<evidence type="ECO:0000313" key="14">
    <source>
        <dbReference type="EMBL" id="CAA2108033.1"/>
    </source>
</evidence>
<comment type="subunit">
    <text evidence="7">Homodimer. Forms a stable heterotetrameric complex of 2 MoeB and 2 MoaD during adenylation of MoaD.</text>
</comment>
<comment type="function">
    <text evidence="6">Catalyzes the adenylation by ATP of the carboxyl group of the C-terminal glycine of sulfur carrier protein MoaD.</text>
</comment>
<comment type="similarity">
    <text evidence="1">Belongs to the HesA/MoeB/ThiF family.</text>
</comment>
<dbReference type="EC" id="2.7.7.80" evidence="8"/>
<dbReference type="NCBIfam" id="NF004281">
    <property type="entry name" value="PRK05690.1"/>
    <property type="match status" value="1"/>
</dbReference>
<evidence type="ECO:0000256" key="8">
    <source>
        <dbReference type="ARBA" id="ARBA00066884"/>
    </source>
</evidence>
<reference evidence="14" key="1">
    <citation type="submission" date="2019-12" db="EMBL/GenBank/DDBJ databases">
        <authorList>
            <person name="Cremers G."/>
        </authorList>
    </citation>
    <scope>NUCLEOTIDE SEQUENCE</scope>
    <source>
        <strain evidence="14">Vvax</strain>
    </source>
</reference>
<dbReference type="GO" id="GO:0004792">
    <property type="term" value="F:thiosulfate-cyanide sulfurtransferase activity"/>
    <property type="evidence" value="ECO:0007669"/>
    <property type="project" value="TreeGrafter"/>
</dbReference>
<evidence type="ECO:0000256" key="5">
    <source>
        <dbReference type="ARBA" id="ARBA00052218"/>
    </source>
</evidence>
<dbReference type="GO" id="GO:0061605">
    <property type="term" value="F:molybdopterin-synthase adenylyltransferase activity"/>
    <property type="evidence" value="ECO:0007669"/>
    <property type="project" value="UniProtKB-EC"/>
</dbReference>
<dbReference type="GO" id="GO:0005829">
    <property type="term" value="C:cytosol"/>
    <property type="evidence" value="ECO:0007669"/>
    <property type="project" value="TreeGrafter"/>
</dbReference>
<keyword evidence="3" id="KW-0547">Nucleotide-binding</keyword>
<dbReference type="RefSeq" id="WP_339092081.1">
    <property type="nucleotide sequence ID" value="NZ_LR743507.1"/>
</dbReference>
<evidence type="ECO:0000256" key="2">
    <source>
        <dbReference type="ARBA" id="ARBA00022679"/>
    </source>
</evidence>
<organism evidence="14">
    <name type="scientific">Variovorax paradoxus</name>
    <dbReference type="NCBI Taxonomy" id="34073"/>
    <lineage>
        <taxon>Bacteria</taxon>
        <taxon>Pseudomonadati</taxon>
        <taxon>Pseudomonadota</taxon>
        <taxon>Betaproteobacteria</taxon>
        <taxon>Burkholderiales</taxon>
        <taxon>Comamonadaceae</taxon>
        <taxon>Variovorax</taxon>
    </lineage>
</organism>
<accession>A0A679JGY8</accession>
<dbReference type="FunFam" id="3.40.50.720:FF:000033">
    <property type="entry name" value="Adenylyltransferase and sulfurtransferase MOCS3"/>
    <property type="match status" value="1"/>
</dbReference>
<sequence>MEDSELLRYSRHILLEEFGIDGQERVSASKVLVIGAGGLGSPVALYLAAAGVGHIALVDDDEVDLTNLQRQVAHTQARVGLAKVESAAQAMRDINPDISIATHALRADEALLSRLVAESDVVVDCCDNFATRQAVNRACVMHARPLVAGAAIRFDGQLSVYDTRDPSSPCYACLFPPDAAFEETRCAVLGVFGPVVGTIGTLQASEALKLLAGIGPSLAGKLLMFDGRSTSFDTLRVARDPGCSVCAQRPAAAHPPAVA</sequence>
<keyword evidence="2 14" id="KW-0808">Transferase</keyword>
<evidence type="ECO:0000256" key="4">
    <source>
        <dbReference type="ARBA" id="ARBA00022840"/>
    </source>
</evidence>
<dbReference type="AlphaFoldDB" id="A0A679JGY8"/>
<feature type="domain" description="THIF-type NAD/FAD binding fold" evidence="13">
    <location>
        <begin position="9"/>
        <end position="245"/>
    </location>
</feature>
<evidence type="ECO:0000256" key="9">
    <source>
        <dbReference type="ARBA" id="ARBA00073635"/>
    </source>
</evidence>
<proteinExistence type="inferred from homology"/>
<dbReference type="InterPro" id="IPR045886">
    <property type="entry name" value="ThiF/MoeB/HesA"/>
</dbReference>
<dbReference type="GO" id="GO:0008641">
    <property type="term" value="F:ubiquitin-like modifier activating enzyme activity"/>
    <property type="evidence" value="ECO:0007669"/>
    <property type="project" value="InterPro"/>
</dbReference>
<comment type="catalytic activity">
    <reaction evidence="5">
        <text>[molybdopterin-synthase sulfur-carrier protein]-C-terminal Gly-Gly + ATP + H(+) = [molybdopterin-synthase sulfur-carrier protein]-C-terminal Gly-Gly-AMP + diphosphate</text>
        <dbReference type="Rhea" id="RHEA:43616"/>
        <dbReference type="Rhea" id="RHEA-COMP:12159"/>
        <dbReference type="Rhea" id="RHEA-COMP:12202"/>
        <dbReference type="ChEBI" id="CHEBI:15378"/>
        <dbReference type="ChEBI" id="CHEBI:30616"/>
        <dbReference type="ChEBI" id="CHEBI:33019"/>
        <dbReference type="ChEBI" id="CHEBI:90618"/>
        <dbReference type="ChEBI" id="CHEBI:90778"/>
        <dbReference type="EC" id="2.7.7.80"/>
    </reaction>
</comment>
<evidence type="ECO:0000256" key="6">
    <source>
        <dbReference type="ARBA" id="ARBA00055169"/>
    </source>
</evidence>
<evidence type="ECO:0000259" key="13">
    <source>
        <dbReference type="Pfam" id="PF00899"/>
    </source>
</evidence>
<dbReference type="Pfam" id="PF00899">
    <property type="entry name" value="ThiF"/>
    <property type="match status" value="1"/>
</dbReference>
<evidence type="ECO:0000256" key="7">
    <source>
        <dbReference type="ARBA" id="ARBA00063809"/>
    </source>
</evidence>
<dbReference type="InterPro" id="IPR000594">
    <property type="entry name" value="ThiF_NAD_FAD-bd"/>
</dbReference>
<name>A0A679JGY8_VARPD</name>
<gene>
    <name evidence="14" type="primary">moeB</name>
    <name evidence="14" type="ORF">VVAX_04558</name>
</gene>
<keyword evidence="14" id="KW-0548">Nucleotidyltransferase</keyword>
<evidence type="ECO:0000256" key="1">
    <source>
        <dbReference type="ARBA" id="ARBA00009919"/>
    </source>
</evidence>
<dbReference type="Gene3D" id="3.40.50.720">
    <property type="entry name" value="NAD(P)-binding Rossmann-like Domain"/>
    <property type="match status" value="1"/>
</dbReference>
<dbReference type="PANTHER" id="PTHR10953">
    <property type="entry name" value="UBIQUITIN-ACTIVATING ENZYME E1"/>
    <property type="match status" value="1"/>
</dbReference>
<dbReference type="GO" id="GO:0005524">
    <property type="term" value="F:ATP binding"/>
    <property type="evidence" value="ECO:0007669"/>
    <property type="project" value="UniProtKB-KW"/>
</dbReference>
<dbReference type="EMBL" id="LR743507">
    <property type="protein sequence ID" value="CAA2108033.1"/>
    <property type="molecule type" value="Genomic_DNA"/>
</dbReference>
<dbReference type="GO" id="GO:0008146">
    <property type="term" value="F:sulfotransferase activity"/>
    <property type="evidence" value="ECO:0007669"/>
    <property type="project" value="TreeGrafter"/>
</dbReference>
<dbReference type="PANTHER" id="PTHR10953:SF102">
    <property type="entry name" value="ADENYLYLTRANSFERASE AND SULFURTRANSFERASE MOCS3"/>
    <property type="match status" value="1"/>
</dbReference>
<evidence type="ECO:0000256" key="10">
    <source>
        <dbReference type="ARBA" id="ARBA00075110"/>
    </source>
</evidence>
<evidence type="ECO:0000256" key="12">
    <source>
        <dbReference type="ARBA" id="ARBA00078531"/>
    </source>
</evidence>
<keyword evidence="4" id="KW-0067">ATP-binding</keyword>
<evidence type="ECO:0000256" key="11">
    <source>
        <dbReference type="ARBA" id="ARBA00075328"/>
    </source>
</evidence>
<dbReference type="CDD" id="cd00757">
    <property type="entry name" value="ThiF_MoeB_HesA_family"/>
    <property type="match status" value="1"/>
</dbReference>
<dbReference type="InterPro" id="IPR035985">
    <property type="entry name" value="Ubiquitin-activating_enz"/>
</dbReference>
<dbReference type="SUPFAM" id="SSF69572">
    <property type="entry name" value="Activating enzymes of the ubiquitin-like proteins"/>
    <property type="match status" value="1"/>
</dbReference>
<evidence type="ECO:0000256" key="3">
    <source>
        <dbReference type="ARBA" id="ARBA00022741"/>
    </source>
</evidence>